<sequence>KIERFRQFVTDLFSLNIEQDDEYVILTSEDNSINCHEFSIVFSEFCSAKIEKEGSSDNQLIISSRINRYDGDYCVYLSLDRFLTEAIGNKKVPNKYVILKEKISSIDDTGEVVKKISVYLKWVDVLRGISNHAIDKKYIIYIPDESGGKEIIIESSDRLDFISDLIYKVDSDNAAGDFLNILNTKDLQSDERLYLMRASICNFLEERNDSSIKSIIEMGDKVHKRYKALLDLYTKKFSVNKILSEIDQKQLEYTAKINDFISSSQSKAFAIPSALIAVGGLAKSSGLLDSILIYIGLCLVYVVTYISNDALRESYNSMVDELDGLKQKYIELKDGEEVKSAVDDMLRKVKFKIAGAQKRIIKINFMSAVMVIVGGMYLVLKLFHS</sequence>
<organism evidence="2">
    <name type="scientific">Morganella morganii</name>
    <name type="common">Proteus morganii</name>
    <dbReference type="NCBI Taxonomy" id="582"/>
    <lineage>
        <taxon>Bacteria</taxon>
        <taxon>Pseudomonadati</taxon>
        <taxon>Pseudomonadota</taxon>
        <taxon>Gammaproteobacteria</taxon>
        <taxon>Enterobacterales</taxon>
        <taxon>Morganellaceae</taxon>
        <taxon>Morganella</taxon>
    </lineage>
</organism>
<name>A0AAI9MRU3_MORMO</name>
<protein>
    <submittedName>
        <fullName evidence="2">Uncharacterized protein</fullName>
    </submittedName>
</protein>
<keyword evidence="1" id="KW-0472">Membrane</keyword>
<dbReference type="EMBL" id="ABKJEP030000010">
    <property type="protein sequence ID" value="EMO9455981.1"/>
    <property type="molecule type" value="Genomic_DNA"/>
</dbReference>
<keyword evidence="1" id="KW-1133">Transmembrane helix</keyword>
<feature type="transmembrane region" description="Helical" evidence="1">
    <location>
        <begin position="360"/>
        <end position="380"/>
    </location>
</feature>
<evidence type="ECO:0000256" key="1">
    <source>
        <dbReference type="SAM" id="Phobius"/>
    </source>
</evidence>
<proteinExistence type="predicted"/>
<reference evidence="2" key="1">
    <citation type="submission" date="2024-02" db="EMBL/GenBank/DDBJ databases">
        <authorList>
            <consortium name="Clinical and Environmental Microbiology Branch: Whole genome sequencing antimicrobial resistance pathogens in the healthcare setting"/>
        </authorList>
    </citation>
    <scope>NUCLEOTIDE SEQUENCE</scope>
    <source>
        <strain evidence="2">2023KU-00017</strain>
    </source>
</reference>
<keyword evidence="1" id="KW-0812">Transmembrane</keyword>
<gene>
    <name evidence="2" type="ORF">PN925_001330</name>
</gene>
<comment type="caution">
    <text evidence="2">The sequence shown here is derived from an EMBL/GenBank/DDBJ whole genome shotgun (WGS) entry which is preliminary data.</text>
</comment>
<feature type="transmembrane region" description="Helical" evidence="1">
    <location>
        <begin position="291"/>
        <end position="308"/>
    </location>
</feature>
<accession>A0AAI9MRU3</accession>
<feature type="non-terminal residue" evidence="2">
    <location>
        <position position="1"/>
    </location>
</feature>
<evidence type="ECO:0000313" key="2">
    <source>
        <dbReference type="EMBL" id="EMO9455981.1"/>
    </source>
</evidence>
<dbReference type="AlphaFoldDB" id="A0AAI9MRU3"/>